<evidence type="ECO:0000256" key="8">
    <source>
        <dbReference type="ARBA" id="ARBA00023445"/>
    </source>
</evidence>
<evidence type="ECO:0000259" key="10">
    <source>
        <dbReference type="Pfam" id="PF01370"/>
    </source>
</evidence>
<dbReference type="Proteomes" id="UP001189624">
    <property type="component" value="Chromosome 1"/>
</dbReference>
<dbReference type="Gramene" id="rna-AYBTSS11_LOCUS979">
    <property type="protein sequence ID" value="CAJ1814227.1"/>
    <property type="gene ID" value="gene-AYBTSS11_LOCUS979"/>
</dbReference>
<evidence type="ECO:0000256" key="4">
    <source>
        <dbReference type="ARBA" id="ARBA00022857"/>
    </source>
</evidence>
<comment type="subcellular location">
    <subcellularLocation>
        <location evidence="1">Endomembrane system</location>
        <topology evidence="1">Multi-pass membrane protein</topology>
    </subcellularLocation>
</comment>
<dbReference type="Pfam" id="PF01370">
    <property type="entry name" value="Epimerase"/>
    <property type="match status" value="1"/>
</dbReference>
<feature type="transmembrane region" description="Helical" evidence="9">
    <location>
        <begin position="530"/>
        <end position="550"/>
    </location>
</feature>
<evidence type="ECO:0000256" key="3">
    <source>
        <dbReference type="ARBA" id="ARBA00022692"/>
    </source>
</evidence>
<dbReference type="PROSITE" id="PS50216">
    <property type="entry name" value="DHHC"/>
    <property type="match status" value="1"/>
</dbReference>
<dbReference type="InterPro" id="IPR036291">
    <property type="entry name" value="NAD(P)-bd_dom_sf"/>
</dbReference>
<dbReference type="GO" id="GO:0019706">
    <property type="term" value="F:protein-cysteine S-palmitoyltransferase activity"/>
    <property type="evidence" value="ECO:0007669"/>
    <property type="project" value="UniProtKB-EC"/>
</dbReference>
<dbReference type="GO" id="GO:0016616">
    <property type="term" value="F:oxidoreductase activity, acting on the CH-OH group of donors, NAD or NADP as acceptor"/>
    <property type="evidence" value="ECO:0007669"/>
    <property type="project" value="TreeGrafter"/>
</dbReference>
<evidence type="ECO:0000313" key="12">
    <source>
        <dbReference type="EMBL" id="CAJ1814227.1"/>
    </source>
</evidence>
<sequence length="668" mass="74474">MTEEKCRVCVTGGTGFIGSWIIKSLLEYGYSVNTTIRSNPGGNRDVSFLTNLPGASEKLQMFDADLSDPESFGLAVEGCVGIFHTATPIDFAVNEPEEVVTKRTINGALGILRAAVKSKTVKRVVYTSSASTVSFSGPERQDVVDESAWSDVDLLRSVKPFGWSYAVSKVLTEKAVLEFGEQNGLDVVSLVPPFVVGPFICPKLPDSVERALVLVFGKKEDIGVTRFHMLHVDDLARAHIFLLEHPNPKGRYNVSPFVVPIEEISELLSAKYPEYKIPSVDELKEIKGAKFPHLISKKLVDAGFEFKYSVEDMFEDAVECCKQKVVPARVFPRPRALMILLVPPLAAVVVFRFWDHRQLRKGTTSGTSMAWNVFKFCTSLKGLGSIMILMVLGVVGVTYYAVVLTNFGPALYLGGLDTPISFVGLILFHCLLVMVLWSYFTVVFTDPGSVPPNWKPAVDEERGEVDPLNGVELSNMRSDSSNVGIRHCRKCSQPKPARCHHCSVCGRCVLKMDHHCVWVVNCIGALNYKYFLLFLFYTFLETTLVTVSLLPHFKTFFTDGEITGTPGNLVATFLTFVLNLAFSLSVLGFLAIHVSLVVTNTTTIEAYEKKTSPKWRYDLGLKKNFEQVFGMDKRYWFIPVYSEEDIRRMPVLQGLEYPSTPDFLIQDC</sequence>
<comment type="catalytic activity">
    <reaction evidence="9">
        <text>L-cysteinyl-[protein] + hexadecanoyl-CoA = S-hexadecanoyl-L-cysteinyl-[protein] + CoA</text>
        <dbReference type="Rhea" id="RHEA:36683"/>
        <dbReference type="Rhea" id="RHEA-COMP:10131"/>
        <dbReference type="Rhea" id="RHEA-COMP:11032"/>
        <dbReference type="ChEBI" id="CHEBI:29950"/>
        <dbReference type="ChEBI" id="CHEBI:57287"/>
        <dbReference type="ChEBI" id="CHEBI:57379"/>
        <dbReference type="ChEBI" id="CHEBI:74151"/>
        <dbReference type="EC" id="2.3.1.225"/>
    </reaction>
</comment>
<dbReference type="PANTHER" id="PTHR10366:SF617">
    <property type="entry name" value="DIHYDROFLAVONOL 4-REDUCTASE-LIKE PROTEIN"/>
    <property type="match status" value="1"/>
</dbReference>
<evidence type="ECO:0000259" key="11">
    <source>
        <dbReference type="Pfam" id="PF01529"/>
    </source>
</evidence>
<dbReference type="AlphaFoldDB" id="A0AA86V8S4"/>
<organism evidence="12 13">
    <name type="scientific">Sphenostylis stenocarpa</name>
    <dbReference type="NCBI Taxonomy" id="92480"/>
    <lineage>
        <taxon>Eukaryota</taxon>
        <taxon>Viridiplantae</taxon>
        <taxon>Streptophyta</taxon>
        <taxon>Embryophyta</taxon>
        <taxon>Tracheophyta</taxon>
        <taxon>Spermatophyta</taxon>
        <taxon>Magnoliopsida</taxon>
        <taxon>eudicotyledons</taxon>
        <taxon>Gunneridae</taxon>
        <taxon>Pentapetalae</taxon>
        <taxon>rosids</taxon>
        <taxon>fabids</taxon>
        <taxon>Fabales</taxon>
        <taxon>Fabaceae</taxon>
        <taxon>Papilionoideae</taxon>
        <taxon>50 kb inversion clade</taxon>
        <taxon>NPAAA clade</taxon>
        <taxon>indigoferoid/millettioid clade</taxon>
        <taxon>Phaseoleae</taxon>
        <taxon>Sphenostylis</taxon>
    </lineage>
</organism>
<accession>A0AA86V8S4</accession>
<feature type="transmembrane region" description="Helical" evidence="9">
    <location>
        <begin position="570"/>
        <end position="592"/>
    </location>
</feature>
<comment type="similarity">
    <text evidence="8">Belongs to the NAD(P)-dependent epimerase/dehydratase family. Dihydroflavonol-4-reductase subfamily.</text>
</comment>
<dbReference type="FunFam" id="3.40.50.720:FF:000085">
    <property type="entry name" value="Dihydroflavonol reductase"/>
    <property type="match status" value="1"/>
</dbReference>
<keyword evidence="6" id="KW-0560">Oxidoreductase</keyword>
<comment type="domain">
    <text evidence="9">The DHHC domain is required for palmitoyltransferase activity.</text>
</comment>
<keyword evidence="5 9" id="KW-1133">Transmembrane helix</keyword>
<protein>
    <recommendedName>
        <fullName evidence="9">S-acyltransferase</fullName>
        <ecNumber evidence="9">2.3.1.225</ecNumber>
    </recommendedName>
    <alternativeName>
        <fullName evidence="9">Palmitoyltransferase</fullName>
    </alternativeName>
</protein>
<comment type="similarity">
    <text evidence="2 9">Belongs to the DHHC palmitoyltransferase family.</text>
</comment>
<dbReference type="InterPro" id="IPR001509">
    <property type="entry name" value="Epimerase_deHydtase"/>
</dbReference>
<dbReference type="InterPro" id="IPR001594">
    <property type="entry name" value="Palmitoyltrfase_DHHC"/>
</dbReference>
<evidence type="ECO:0000256" key="5">
    <source>
        <dbReference type="ARBA" id="ARBA00022989"/>
    </source>
</evidence>
<dbReference type="SUPFAM" id="SSF51735">
    <property type="entry name" value="NAD(P)-binding Rossmann-fold domains"/>
    <property type="match status" value="1"/>
</dbReference>
<feature type="transmembrane region" description="Helical" evidence="9">
    <location>
        <begin position="422"/>
        <end position="445"/>
    </location>
</feature>
<evidence type="ECO:0000256" key="9">
    <source>
        <dbReference type="RuleBase" id="RU079119"/>
    </source>
</evidence>
<feature type="transmembrane region" description="Helical" evidence="9">
    <location>
        <begin position="383"/>
        <end position="402"/>
    </location>
</feature>
<dbReference type="Pfam" id="PF01529">
    <property type="entry name" value="DHHC"/>
    <property type="match status" value="1"/>
</dbReference>
<evidence type="ECO:0000256" key="1">
    <source>
        <dbReference type="ARBA" id="ARBA00004127"/>
    </source>
</evidence>
<dbReference type="EC" id="2.3.1.225" evidence="9"/>
<keyword evidence="7 9" id="KW-0472">Membrane</keyword>
<dbReference type="CDD" id="cd08958">
    <property type="entry name" value="FR_SDR_e"/>
    <property type="match status" value="1"/>
</dbReference>
<gene>
    <name evidence="12" type="ORF">AYBTSS11_LOCUS979</name>
</gene>
<dbReference type="GO" id="GO:0012505">
    <property type="term" value="C:endomembrane system"/>
    <property type="evidence" value="ECO:0007669"/>
    <property type="project" value="UniProtKB-SubCell"/>
</dbReference>
<dbReference type="Gene3D" id="3.40.50.720">
    <property type="entry name" value="NAD(P)-binding Rossmann-like Domain"/>
    <property type="match status" value="1"/>
</dbReference>
<feature type="domain" description="Palmitoyltransferase DHHC" evidence="11">
    <location>
        <begin position="485"/>
        <end position="609"/>
    </location>
</feature>
<evidence type="ECO:0000313" key="13">
    <source>
        <dbReference type="Proteomes" id="UP001189624"/>
    </source>
</evidence>
<reference evidence="12" key="1">
    <citation type="submission" date="2023-10" db="EMBL/GenBank/DDBJ databases">
        <authorList>
            <person name="Domelevo Entfellner J.-B."/>
        </authorList>
    </citation>
    <scope>NUCLEOTIDE SEQUENCE</scope>
</reference>
<dbReference type="PANTHER" id="PTHR10366">
    <property type="entry name" value="NAD DEPENDENT EPIMERASE/DEHYDRATASE"/>
    <property type="match status" value="1"/>
</dbReference>
<feature type="domain" description="NAD-dependent epimerase/dehydratase" evidence="10">
    <location>
        <begin position="8"/>
        <end position="254"/>
    </location>
</feature>
<proteinExistence type="inferred from homology"/>
<keyword evidence="9" id="KW-0012">Acyltransferase</keyword>
<keyword evidence="13" id="KW-1185">Reference proteome</keyword>
<dbReference type="EMBL" id="OY731398">
    <property type="protein sequence ID" value="CAJ1814227.1"/>
    <property type="molecule type" value="Genomic_DNA"/>
</dbReference>
<dbReference type="InterPro" id="IPR050425">
    <property type="entry name" value="NAD(P)_dehydrat-like"/>
</dbReference>
<evidence type="ECO:0000256" key="7">
    <source>
        <dbReference type="ARBA" id="ARBA00023136"/>
    </source>
</evidence>
<keyword evidence="4" id="KW-0521">NADP</keyword>
<keyword evidence="9" id="KW-0808">Transferase</keyword>
<feature type="transmembrane region" description="Helical" evidence="9">
    <location>
        <begin position="336"/>
        <end position="354"/>
    </location>
</feature>
<name>A0AA86V8S4_9FABA</name>
<evidence type="ECO:0000256" key="6">
    <source>
        <dbReference type="ARBA" id="ARBA00023002"/>
    </source>
</evidence>
<evidence type="ECO:0000256" key="2">
    <source>
        <dbReference type="ARBA" id="ARBA00008574"/>
    </source>
</evidence>
<keyword evidence="3 9" id="KW-0812">Transmembrane</keyword>